<dbReference type="SUPFAM" id="SSF52540">
    <property type="entry name" value="P-loop containing nucleoside triphosphate hydrolases"/>
    <property type="match status" value="1"/>
</dbReference>
<name>A0A1M4X4H7_9FLAO</name>
<evidence type="ECO:0000313" key="1">
    <source>
        <dbReference type="EMBL" id="SHE88102.1"/>
    </source>
</evidence>
<gene>
    <name evidence="1" type="ORF">SAMN05444278_10791</name>
</gene>
<dbReference type="EMBL" id="FQTW01000007">
    <property type="protein sequence ID" value="SHE88102.1"/>
    <property type="molecule type" value="Genomic_DNA"/>
</dbReference>
<dbReference type="STRING" id="1155689.SAMN05444278_10791"/>
<accession>A0A1M4X4H7</accession>
<proteinExistence type="predicted"/>
<keyword evidence="2" id="KW-1185">Reference proteome</keyword>
<dbReference type="Proteomes" id="UP000184462">
    <property type="component" value="Unassembled WGS sequence"/>
</dbReference>
<dbReference type="AlphaFoldDB" id="A0A1M4X4H7"/>
<dbReference type="Gene3D" id="3.40.50.300">
    <property type="entry name" value="P-loop containing nucleotide triphosphate hydrolases"/>
    <property type="match status" value="1"/>
</dbReference>
<dbReference type="OrthoDB" id="981509at2"/>
<dbReference type="InterPro" id="IPR027417">
    <property type="entry name" value="P-loop_NTPase"/>
</dbReference>
<sequence>MALRTVQKKIERQYFNWKIELKPEQNILFFGDPRGGTTWMGETLSQLFDLPLLWEPMLARKDSRFSKFNFAARPYLPEDLNEQAIKKAFSDLFDGKNIDHWEIQHTTPKKLAKRKAALIKFTRGNMLLPYLTANFHFEKKPIYMLRNPFAVVASQLKHFGWQNMHPRFQIPRPPYNQLHQPHHKFLKTLNTKHEVLLAHWVIANQYVLNHPRNNIDWISINYEETLKNPQDILQHVFKRWCISEIDFSQVNFSKKSRTSLTKKEVTIDEQLSNWKKSFTSKEINQMENVLNYFNFRYADD</sequence>
<dbReference type="RefSeq" id="WP_073193353.1">
    <property type="nucleotide sequence ID" value="NZ_FQTW01000007.1"/>
</dbReference>
<evidence type="ECO:0000313" key="2">
    <source>
        <dbReference type="Proteomes" id="UP000184462"/>
    </source>
</evidence>
<protein>
    <submittedName>
        <fullName evidence="1">Sulfotransferase domain-containing protein</fullName>
    </submittedName>
</protein>
<dbReference type="GO" id="GO:0016740">
    <property type="term" value="F:transferase activity"/>
    <property type="evidence" value="ECO:0007669"/>
    <property type="project" value="UniProtKB-KW"/>
</dbReference>
<keyword evidence="1" id="KW-0808">Transferase</keyword>
<reference evidence="1 2" key="1">
    <citation type="submission" date="2016-11" db="EMBL/GenBank/DDBJ databases">
        <authorList>
            <person name="Jaros S."/>
            <person name="Januszkiewicz K."/>
            <person name="Wedrychowicz H."/>
        </authorList>
    </citation>
    <scope>NUCLEOTIDE SEQUENCE [LARGE SCALE GENOMIC DNA]</scope>
    <source>
        <strain evidence="1 2">DSM 25661</strain>
    </source>
</reference>
<organism evidence="1 2">
    <name type="scientific">Psychroflexus salarius</name>
    <dbReference type="NCBI Taxonomy" id="1155689"/>
    <lineage>
        <taxon>Bacteria</taxon>
        <taxon>Pseudomonadati</taxon>
        <taxon>Bacteroidota</taxon>
        <taxon>Flavobacteriia</taxon>
        <taxon>Flavobacteriales</taxon>
        <taxon>Flavobacteriaceae</taxon>
        <taxon>Psychroflexus</taxon>
    </lineage>
</organism>